<protein>
    <submittedName>
        <fullName evidence="8">ABC transporter permease</fullName>
    </submittedName>
</protein>
<accession>A0A5S4V4P1</accession>
<reference evidence="8 9" key="1">
    <citation type="submission" date="2019-08" db="EMBL/GenBank/DDBJ databases">
        <authorList>
            <person name="Hu J."/>
        </authorList>
    </citation>
    <scope>NUCLEOTIDE SEQUENCE [LARGE SCALE GENOMIC DNA]</scope>
    <source>
        <strain evidence="8 9">NEAU-184</strain>
    </source>
</reference>
<feature type="transmembrane region" description="Helical" evidence="7">
    <location>
        <begin position="145"/>
        <end position="164"/>
    </location>
</feature>
<keyword evidence="9" id="KW-1185">Reference proteome</keyword>
<feature type="transmembrane region" description="Helical" evidence="7">
    <location>
        <begin position="261"/>
        <end position="283"/>
    </location>
</feature>
<dbReference type="Proteomes" id="UP000325243">
    <property type="component" value="Unassembled WGS sequence"/>
</dbReference>
<dbReference type="EMBL" id="VSSB01000001">
    <property type="protein sequence ID" value="TYL53148.1"/>
    <property type="molecule type" value="Genomic_DNA"/>
</dbReference>
<dbReference type="CDD" id="cd06579">
    <property type="entry name" value="TM_PBP1_transp_AraH_like"/>
    <property type="match status" value="1"/>
</dbReference>
<evidence type="ECO:0000256" key="1">
    <source>
        <dbReference type="ARBA" id="ARBA00004651"/>
    </source>
</evidence>
<keyword evidence="5 7" id="KW-0472">Membrane</keyword>
<dbReference type="Pfam" id="PF02653">
    <property type="entry name" value="BPD_transp_2"/>
    <property type="match status" value="1"/>
</dbReference>
<evidence type="ECO:0000256" key="2">
    <source>
        <dbReference type="ARBA" id="ARBA00022475"/>
    </source>
</evidence>
<evidence type="ECO:0000313" key="9">
    <source>
        <dbReference type="Proteomes" id="UP000325243"/>
    </source>
</evidence>
<dbReference type="AlphaFoldDB" id="A0A5S4V4P1"/>
<dbReference type="PANTHER" id="PTHR32196">
    <property type="entry name" value="ABC TRANSPORTER PERMEASE PROTEIN YPHD-RELATED-RELATED"/>
    <property type="match status" value="1"/>
</dbReference>
<dbReference type="RefSeq" id="WP_148732618.1">
    <property type="nucleotide sequence ID" value="NZ_VSSB01000001.1"/>
</dbReference>
<gene>
    <name evidence="8" type="ORF">FYC51_05455</name>
</gene>
<feature type="transmembrane region" description="Helical" evidence="7">
    <location>
        <begin position="236"/>
        <end position="255"/>
    </location>
</feature>
<comment type="subcellular location">
    <subcellularLocation>
        <location evidence="1">Cell membrane</location>
        <topology evidence="1">Multi-pass membrane protein</topology>
    </subcellularLocation>
</comment>
<feature type="transmembrane region" description="Helical" evidence="7">
    <location>
        <begin position="115"/>
        <end position="133"/>
    </location>
</feature>
<evidence type="ECO:0000256" key="3">
    <source>
        <dbReference type="ARBA" id="ARBA00022692"/>
    </source>
</evidence>
<name>A0A5S4V4P1_9MICO</name>
<feature type="region of interest" description="Disordered" evidence="6">
    <location>
        <begin position="1"/>
        <end position="22"/>
    </location>
</feature>
<keyword evidence="2" id="KW-1003">Cell membrane</keyword>
<proteinExistence type="predicted"/>
<sequence>MTPARLGQAPPETGRAAGPRPRPRRFDRATLLADFGPLAALVLLCILFAVLSPQFATWGNVRNLLDSAAVLAVIAVGLTFVLLLGAIDLSIEGVMATAALSVALLVANSRNDIDLGLLGVVAAVALGACFGLASGMLSTGLKIPSFMTTLGISAIGIGIATVLFGGVQPTLRSPELAEWAAGQWLGLTRLTYVAIAVVVIGLLVQRYTRLGRYARAIGGAEELALLSGIPVRRYKTLAFTFAGAAYGLAGVMVTVQLGSGIVQAGVGQNFAAITAAVVGGTLLSGGRGGVLQSIVGVLIVTVLANGLVLIGVSPYVQRAVQGVIVVAAVVITAWPLRRRLRVVK</sequence>
<feature type="transmembrane region" description="Helical" evidence="7">
    <location>
        <begin position="64"/>
        <end position="84"/>
    </location>
</feature>
<feature type="transmembrane region" description="Helical" evidence="7">
    <location>
        <begin position="319"/>
        <end position="336"/>
    </location>
</feature>
<keyword evidence="3 7" id="KW-0812">Transmembrane</keyword>
<evidence type="ECO:0000313" key="8">
    <source>
        <dbReference type="EMBL" id="TYL53148.1"/>
    </source>
</evidence>
<evidence type="ECO:0000256" key="5">
    <source>
        <dbReference type="ARBA" id="ARBA00023136"/>
    </source>
</evidence>
<evidence type="ECO:0000256" key="7">
    <source>
        <dbReference type="SAM" id="Phobius"/>
    </source>
</evidence>
<dbReference type="PANTHER" id="PTHR32196:SF63">
    <property type="entry name" value="INNER MEMBRANE ABC TRANSPORTER PERMEASE PROTEIN YJFF"/>
    <property type="match status" value="1"/>
</dbReference>
<organism evidence="8 9">
    <name type="scientific">Agromyces mariniharenae</name>
    <dbReference type="NCBI Taxonomy" id="2604423"/>
    <lineage>
        <taxon>Bacteria</taxon>
        <taxon>Bacillati</taxon>
        <taxon>Actinomycetota</taxon>
        <taxon>Actinomycetes</taxon>
        <taxon>Micrococcales</taxon>
        <taxon>Microbacteriaceae</taxon>
        <taxon>Agromyces</taxon>
    </lineage>
</organism>
<feature type="transmembrane region" description="Helical" evidence="7">
    <location>
        <begin position="184"/>
        <end position="204"/>
    </location>
</feature>
<evidence type="ECO:0000256" key="6">
    <source>
        <dbReference type="SAM" id="MobiDB-lite"/>
    </source>
</evidence>
<dbReference type="GO" id="GO:0022857">
    <property type="term" value="F:transmembrane transporter activity"/>
    <property type="evidence" value="ECO:0007669"/>
    <property type="project" value="InterPro"/>
</dbReference>
<keyword evidence="4 7" id="KW-1133">Transmembrane helix</keyword>
<feature type="transmembrane region" description="Helical" evidence="7">
    <location>
        <begin position="290"/>
        <end position="313"/>
    </location>
</feature>
<evidence type="ECO:0000256" key="4">
    <source>
        <dbReference type="ARBA" id="ARBA00022989"/>
    </source>
</evidence>
<feature type="transmembrane region" description="Helical" evidence="7">
    <location>
        <begin position="29"/>
        <end position="52"/>
    </location>
</feature>
<feature type="transmembrane region" description="Helical" evidence="7">
    <location>
        <begin position="91"/>
        <end position="109"/>
    </location>
</feature>
<feature type="compositionally biased region" description="Low complexity" evidence="6">
    <location>
        <begin position="9"/>
        <end position="19"/>
    </location>
</feature>
<dbReference type="GO" id="GO:0005886">
    <property type="term" value="C:plasma membrane"/>
    <property type="evidence" value="ECO:0007669"/>
    <property type="project" value="UniProtKB-SubCell"/>
</dbReference>
<dbReference type="InterPro" id="IPR001851">
    <property type="entry name" value="ABC_transp_permease"/>
</dbReference>
<comment type="caution">
    <text evidence="8">The sequence shown here is derived from an EMBL/GenBank/DDBJ whole genome shotgun (WGS) entry which is preliminary data.</text>
</comment>